<evidence type="ECO:0000256" key="2">
    <source>
        <dbReference type="ARBA" id="ARBA00008842"/>
    </source>
</evidence>
<dbReference type="OrthoDB" id="203099at2759"/>
<feature type="domain" description="PH" evidence="9">
    <location>
        <begin position="869"/>
        <end position="970"/>
    </location>
</feature>
<evidence type="ECO:0000313" key="10">
    <source>
        <dbReference type="EMBL" id="GMI28479.1"/>
    </source>
</evidence>
<evidence type="ECO:0000256" key="8">
    <source>
        <dbReference type="SAM" id="Phobius"/>
    </source>
</evidence>
<comment type="subcellular location">
    <subcellularLocation>
        <location evidence="1">Membrane</location>
        <topology evidence="1">Multi-pass membrane protein</topology>
    </subcellularLocation>
</comment>
<accession>A0A9W7G160</accession>
<dbReference type="AlphaFoldDB" id="A0A9W7G160"/>
<feature type="transmembrane region" description="Helical" evidence="8">
    <location>
        <begin position="65"/>
        <end position="84"/>
    </location>
</feature>
<dbReference type="SMART" id="SM00233">
    <property type="entry name" value="PH"/>
    <property type="match status" value="2"/>
</dbReference>
<comment type="similarity">
    <text evidence="3">Belongs to the LIMR family.</text>
</comment>
<feature type="compositionally biased region" description="Low complexity" evidence="7">
    <location>
        <begin position="1"/>
        <end position="16"/>
    </location>
</feature>
<feature type="transmembrane region" description="Helical" evidence="8">
    <location>
        <begin position="141"/>
        <end position="164"/>
    </location>
</feature>
<evidence type="ECO:0000256" key="6">
    <source>
        <dbReference type="ARBA" id="ARBA00023136"/>
    </source>
</evidence>
<evidence type="ECO:0000256" key="7">
    <source>
        <dbReference type="SAM" id="MobiDB-lite"/>
    </source>
</evidence>
<gene>
    <name evidence="10" type="ORF">TrCOL_g7038</name>
</gene>
<feature type="transmembrane region" description="Helical" evidence="8">
    <location>
        <begin position="453"/>
        <end position="475"/>
    </location>
</feature>
<comment type="caution">
    <text evidence="10">The sequence shown here is derived from an EMBL/GenBank/DDBJ whole genome shotgun (WGS) entry which is preliminary data.</text>
</comment>
<evidence type="ECO:0000256" key="1">
    <source>
        <dbReference type="ARBA" id="ARBA00004141"/>
    </source>
</evidence>
<feature type="transmembrane region" description="Helical" evidence="8">
    <location>
        <begin position="414"/>
        <end position="433"/>
    </location>
</feature>
<protein>
    <recommendedName>
        <fullName evidence="9">PH domain-containing protein</fullName>
    </recommendedName>
</protein>
<dbReference type="PROSITE" id="PS50003">
    <property type="entry name" value="PH_DOMAIN"/>
    <property type="match status" value="2"/>
</dbReference>
<dbReference type="InterPro" id="IPR006876">
    <property type="entry name" value="LMBR1-like_membr_prot"/>
</dbReference>
<dbReference type="InterPro" id="IPR051584">
    <property type="entry name" value="GPCR-associated_LMBR1"/>
</dbReference>
<proteinExistence type="inferred from homology"/>
<reference evidence="11" key="1">
    <citation type="journal article" date="2023" name="Commun. Biol.">
        <title>Genome analysis of Parmales, the sister group of diatoms, reveals the evolutionary specialization of diatoms from phago-mixotrophs to photoautotrophs.</title>
        <authorList>
            <person name="Ban H."/>
            <person name="Sato S."/>
            <person name="Yoshikawa S."/>
            <person name="Yamada K."/>
            <person name="Nakamura Y."/>
            <person name="Ichinomiya M."/>
            <person name="Sato N."/>
            <person name="Blanc-Mathieu R."/>
            <person name="Endo H."/>
            <person name="Kuwata A."/>
            <person name="Ogata H."/>
        </authorList>
    </citation>
    <scope>NUCLEOTIDE SEQUENCE [LARGE SCALE GENOMIC DNA]</scope>
</reference>
<dbReference type="Pfam" id="PF04791">
    <property type="entry name" value="LMBR1"/>
    <property type="match status" value="1"/>
</dbReference>
<dbReference type="SUPFAM" id="SSF50729">
    <property type="entry name" value="PH domain-like"/>
    <property type="match status" value="2"/>
</dbReference>
<dbReference type="PANTHER" id="PTHR21355">
    <property type="entry name" value="G-PROTEIN COUPLED RECEPTOR-ASSOCIATED PROTEIN LMBRD2"/>
    <property type="match status" value="1"/>
</dbReference>
<evidence type="ECO:0000259" key="9">
    <source>
        <dbReference type="PROSITE" id="PS50003"/>
    </source>
</evidence>
<feature type="region of interest" description="Disordered" evidence="7">
    <location>
        <begin position="791"/>
        <end position="825"/>
    </location>
</feature>
<keyword evidence="4 8" id="KW-0812">Transmembrane</keyword>
<dbReference type="Pfam" id="PF00169">
    <property type="entry name" value="PH"/>
    <property type="match status" value="1"/>
</dbReference>
<dbReference type="PANTHER" id="PTHR21355:SF0">
    <property type="entry name" value="G-PROTEIN COUPLED RECEPTOR-ASSOCIATED PROTEIN LMBRD2"/>
    <property type="match status" value="1"/>
</dbReference>
<feature type="transmembrane region" description="Helical" evidence="8">
    <location>
        <begin position="223"/>
        <end position="242"/>
    </location>
</feature>
<feature type="domain" description="PH" evidence="9">
    <location>
        <begin position="664"/>
        <end position="770"/>
    </location>
</feature>
<name>A0A9W7G160_9STRA</name>
<feature type="region of interest" description="Disordered" evidence="7">
    <location>
        <begin position="1"/>
        <end position="52"/>
    </location>
</feature>
<comment type="similarity">
    <text evidence="2">Belongs to the OSBP family.</text>
</comment>
<keyword evidence="6 8" id="KW-0472">Membrane</keyword>
<keyword evidence="11" id="KW-1185">Reference proteome</keyword>
<sequence>MATRAPSTSPTAVPTTYQPSGVPTLAPSLSPTSAPTLSPIESTLSPTSEEEPFHNEYSGAVLTEYTVIVWGVLALITAIFIRRYANPWLFRHHTYITVYVAYFCSFGIVLLAPTDIALTIIGRKENSVTLIEETSYELYSGVTLTLYNILFWPCLLMGSVVMPFQEYYNKDGHFTTFTRFVGTAKTLAKMYIVFGIIGGVCVGVLIGGGYFESITALSATAKAMSNTGGLVAIVLLLGYGMVEFPRSLWTAGDLEQQHLLAQADAAVAFKDFSEVSLKCSMTVADVVKTCKNAEKLNNTRYVRACKEIMLDCPKEFRGGSSGTPLGLINIDTLANLRKRLRGDASNFNICKNRIERIKTKAYFFEDLLEARRGYQLDNDGGRGMPVIEWSFGMGESSTREYWWHIKWKPRLQKLTSILLGFFSLSIALAYIGVMAGYDSDLSFFKDIVHNDSIHVGGITTFTLFSLGYMSTVIFWSLGQMRLAGMVELVPDRQTTPYSLSFNARMCCRLAPAIVYSYFGLIYENGVESGPWLSDKGGVVLTTAYSKLFGEMSVLPLVGDKFNTFAPTVMIVLAVCQLANLINRVLVLFRLNSFQFGTEIVDEDTKMEGKRQLLRHKKQMERAAARGVQKANIEKMKRGNFFTSMFLGDSTGGHGSRDVELRHIPDDISGWIEKKAPRQIKTMVMSGWQKRLFVCKAPGILTYFDSVDTNKEPKGTLDLRIVIGIKHHVRQSGKEDKSRLDLCLADREFKLRFENASECTRWKSSLNNWRDYATDHGHEMGSGGIDLEEGVGGGGIGDGDDGGGDEGEGVNLRSADSMKEGRGVSKKGVSFAKDSIGDRVSLSKKKRSSIAAGKARARKARESLHLVSKPKSLKGILLLRCRSGTGLYNTYSRRYFELAEEKGILNYWKEEKEREQSALGSIHMALILSVERKKTRGNKIEIDLGEDVMKLKAKNDAECEKWVTGLQDWQEYFLLHMGEADFEV</sequence>
<evidence type="ECO:0000256" key="3">
    <source>
        <dbReference type="ARBA" id="ARBA00010487"/>
    </source>
</evidence>
<feature type="transmembrane region" description="Helical" evidence="8">
    <location>
        <begin position="191"/>
        <end position="211"/>
    </location>
</feature>
<evidence type="ECO:0000313" key="11">
    <source>
        <dbReference type="Proteomes" id="UP001165065"/>
    </source>
</evidence>
<feature type="compositionally biased region" description="Acidic residues" evidence="7">
    <location>
        <begin position="797"/>
        <end position="807"/>
    </location>
</feature>
<dbReference type="InterPro" id="IPR001849">
    <property type="entry name" value="PH_domain"/>
</dbReference>
<dbReference type="EMBL" id="BRYA01000663">
    <property type="protein sequence ID" value="GMI28479.1"/>
    <property type="molecule type" value="Genomic_DNA"/>
</dbReference>
<keyword evidence="5 8" id="KW-1133">Transmembrane helix</keyword>
<feature type="transmembrane region" description="Helical" evidence="8">
    <location>
        <begin position="96"/>
        <end position="121"/>
    </location>
</feature>
<dbReference type="InterPro" id="IPR011993">
    <property type="entry name" value="PH-like_dom_sf"/>
</dbReference>
<dbReference type="Proteomes" id="UP001165065">
    <property type="component" value="Unassembled WGS sequence"/>
</dbReference>
<organism evidence="10 11">
    <name type="scientific">Triparma columacea</name>
    <dbReference type="NCBI Taxonomy" id="722753"/>
    <lineage>
        <taxon>Eukaryota</taxon>
        <taxon>Sar</taxon>
        <taxon>Stramenopiles</taxon>
        <taxon>Ochrophyta</taxon>
        <taxon>Bolidophyceae</taxon>
        <taxon>Parmales</taxon>
        <taxon>Triparmaceae</taxon>
        <taxon>Triparma</taxon>
    </lineage>
</organism>
<evidence type="ECO:0000256" key="5">
    <source>
        <dbReference type="ARBA" id="ARBA00022989"/>
    </source>
</evidence>
<dbReference type="GO" id="GO:0016020">
    <property type="term" value="C:membrane"/>
    <property type="evidence" value="ECO:0007669"/>
    <property type="project" value="UniProtKB-SubCell"/>
</dbReference>
<dbReference type="Gene3D" id="2.30.29.30">
    <property type="entry name" value="Pleckstrin-homology domain (PH domain)/Phosphotyrosine-binding domain (PTB)"/>
    <property type="match status" value="2"/>
</dbReference>
<feature type="compositionally biased region" description="Low complexity" evidence="7">
    <location>
        <begin position="23"/>
        <end position="47"/>
    </location>
</feature>
<dbReference type="InterPro" id="IPR041680">
    <property type="entry name" value="PH_8"/>
</dbReference>
<dbReference type="Pfam" id="PF15409">
    <property type="entry name" value="PH_8"/>
    <property type="match status" value="1"/>
</dbReference>
<evidence type="ECO:0000256" key="4">
    <source>
        <dbReference type="ARBA" id="ARBA00022692"/>
    </source>
</evidence>
<dbReference type="GO" id="GO:0006869">
    <property type="term" value="P:lipid transport"/>
    <property type="evidence" value="ECO:0007669"/>
    <property type="project" value="UniProtKB-ARBA"/>
</dbReference>